<dbReference type="GO" id="GO:0008408">
    <property type="term" value="F:3'-5' exonuclease activity"/>
    <property type="evidence" value="ECO:0007669"/>
    <property type="project" value="TreeGrafter"/>
</dbReference>
<gene>
    <name evidence="2" type="ORF">EV664_10317</name>
</gene>
<evidence type="ECO:0000313" key="2">
    <source>
        <dbReference type="EMBL" id="TDN84378.1"/>
    </source>
</evidence>
<dbReference type="InterPro" id="IPR012337">
    <property type="entry name" value="RNaseH-like_sf"/>
</dbReference>
<feature type="domain" description="Exonuclease" evidence="1">
    <location>
        <begin position="65"/>
        <end position="230"/>
    </location>
</feature>
<dbReference type="AlphaFoldDB" id="A0A4V3BTS0"/>
<name>A0A4V3BTS0_9SPHN</name>
<dbReference type="EMBL" id="SNWD01000003">
    <property type="protein sequence ID" value="TDN84378.1"/>
    <property type="molecule type" value="Genomic_DNA"/>
</dbReference>
<evidence type="ECO:0000259" key="1">
    <source>
        <dbReference type="SMART" id="SM00479"/>
    </source>
</evidence>
<dbReference type="SUPFAM" id="SSF53098">
    <property type="entry name" value="Ribonuclease H-like"/>
    <property type="match status" value="1"/>
</dbReference>
<dbReference type="GO" id="GO:0045004">
    <property type="term" value="P:DNA replication proofreading"/>
    <property type="evidence" value="ECO:0007669"/>
    <property type="project" value="TreeGrafter"/>
</dbReference>
<dbReference type="Proteomes" id="UP000295493">
    <property type="component" value="Unassembled WGS sequence"/>
</dbReference>
<protein>
    <submittedName>
        <fullName evidence="2">DNA polymerase-3 subunit epsilon</fullName>
    </submittedName>
</protein>
<reference evidence="2 3" key="1">
    <citation type="submission" date="2019-03" db="EMBL/GenBank/DDBJ databases">
        <title>Genomic Encyclopedia of Type Strains, Phase IV (KMG-IV): sequencing the most valuable type-strain genomes for metagenomic binning, comparative biology and taxonomic classification.</title>
        <authorList>
            <person name="Goeker M."/>
        </authorList>
    </citation>
    <scope>NUCLEOTIDE SEQUENCE [LARGE SCALE GENOMIC DNA]</scope>
    <source>
        <strain evidence="2 3">DSM 25059</strain>
    </source>
</reference>
<comment type="caution">
    <text evidence="2">The sequence shown here is derived from an EMBL/GenBank/DDBJ whole genome shotgun (WGS) entry which is preliminary data.</text>
</comment>
<accession>A0A4V3BTS0</accession>
<dbReference type="InterPro" id="IPR013520">
    <property type="entry name" value="Ribonucl_H"/>
</dbReference>
<dbReference type="NCBIfam" id="NF006615">
    <property type="entry name" value="PRK09182.1"/>
    <property type="match status" value="1"/>
</dbReference>
<dbReference type="CDD" id="cd06127">
    <property type="entry name" value="DEDDh"/>
    <property type="match status" value="1"/>
</dbReference>
<dbReference type="OrthoDB" id="7427781at2"/>
<dbReference type="InterPro" id="IPR036397">
    <property type="entry name" value="RNaseH_sf"/>
</dbReference>
<dbReference type="PANTHER" id="PTHR30231:SF37">
    <property type="entry name" value="EXODEOXYRIBONUCLEASE 10"/>
    <property type="match status" value="1"/>
</dbReference>
<proteinExistence type="predicted"/>
<dbReference type="RefSeq" id="WP_133494791.1">
    <property type="nucleotide sequence ID" value="NZ_BMLU01000003.1"/>
</dbReference>
<sequence length="315" mass="36074">MKSLWQRLTGRLERDDRRQASSVNAEDGEVLARRLELLAGYRVLRALDHDVGVERLPCAAAGERVAAVIDCETTGLDVAADRMIEFAAQRFLFGPDGRVRAVERVQSWREDPGRPLPERLVRLTGLTDADLHAHHFDDAAIVALLESVDLIIAHNAAFDRPFVEHRFPKLSACAWACSLSQLDWLELGYDGRALGHLLLQSGHFFEGHRAAQDVVALTTLLSLERDDGRTILWHMLERCERDTFRVEAVAAPYDAKDLLKRRGYRWDASARYWWREVDEDMVGAECDWLDRHVYRGRGKPSLRRITARDRFRHSK</sequence>
<dbReference type="Gene3D" id="3.30.420.10">
    <property type="entry name" value="Ribonuclease H-like superfamily/Ribonuclease H"/>
    <property type="match status" value="1"/>
</dbReference>
<dbReference type="SMART" id="SM00479">
    <property type="entry name" value="EXOIII"/>
    <property type="match status" value="1"/>
</dbReference>
<organism evidence="2 3">
    <name type="scientific">Stakelama pacifica</name>
    <dbReference type="NCBI Taxonomy" id="517720"/>
    <lineage>
        <taxon>Bacteria</taxon>
        <taxon>Pseudomonadati</taxon>
        <taxon>Pseudomonadota</taxon>
        <taxon>Alphaproteobacteria</taxon>
        <taxon>Sphingomonadales</taxon>
        <taxon>Sphingomonadaceae</taxon>
        <taxon>Stakelama</taxon>
    </lineage>
</organism>
<evidence type="ECO:0000313" key="3">
    <source>
        <dbReference type="Proteomes" id="UP000295493"/>
    </source>
</evidence>
<keyword evidence="3" id="KW-1185">Reference proteome</keyword>
<dbReference type="Pfam" id="PF00929">
    <property type="entry name" value="RNase_T"/>
    <property type="match status" value="1"/>
</dbReference>
<dbReference type="GO" id="GO:0005829">
    <property type="term" value="C:cytosol"/>
    <property type="evidence" value="ECO:0007669"/>
    <property type="project" value="TreeGrafter"/>
</dbReference>
<dbReference type="GO" id="GO:0003676">
    <property type="term" value="F:nucleic acid binding"/>
    <property type="evidence" value="ECO:0007669"/>
    <property type="project" value="InterPro"/>
</dbReference>
<dbReference type="PANTHER" id="PTHR30231">
    <property type="entry name" value="DNA POLYMERASE III SUBUNIT EPSILON"/>
    <property type="match status" value="1"/>
</dbReference>